<evidence type="ECO:0000256" key="6">
    <source>
        <dbReference type="ARBA" id="ARBA00050557"/>
    </source>
</evidence>
<evidence type="ECO:0000256" key="5">
    <source>
        <dbReference type="ARBA" id="ARBA00023002"/>
    </source>
</evidence>
<dbReference type="SUPFAM" id="SSF55347">
    <property type="entry name" value="Glyceraldehyde-3-phosphate dehydrogenase-like, C-terminal domain"/>
    <property type="match status" value="1"/>
</dbReference>
<dbReference type="Proteomes" id="UP000010119">
    <property type="component" value="Unassembled WGS sequence"/>
</dbReference>
<evidence type="ECO:0000256" key="8">
    <source>
        <dbReference type="PROSITE-ProRule" id="PRU10010"/>
    </source>
</evidence>
<dbReference type="GO" id="GO:0006526">
    <property type="term" value="P:L-arginine biosynthetic process"/>
    <property type="evidence" value="ECO:0007669"/>
    <property type="project" value="UniProtKB-UniRule"/>
</dbReference>
<dbReference type="GO" id="GO:0005737">
    <property type="term" value="C:cytoplasm"/>
    <property type="evidence" value="ECO:0007669"/>
    <property type="project" value="UniProtKB-SubCell"/>
</dbReference>
<dbReference type="HOGENOM" id="CLU_006384_0_1_9"/>
<dbReference type="InterPro" id="IPR000706">
    <property type="entry name" value="AGPR_type-1"/>
</dbReference>
<evidence type="ECO:0000256" key="4">
    <source>
        <dbReference type="ARBA" id="ARBA00022857"/>
    </source>
</evidence>
<dbReference type="Gene3D" id="3.40.50.720">
    <property type="entry name" value="NAD(P)-binding Rossmann-like Domain"/>
    <property type="match status" value="1"/>
</dbReference>
<dbReference type="InterPro" id="IPR036291">
    <property type="entry name" value="NAD(P)-bd_dom_sf"/>
</dbReference>
<dbReference type="GO" id="GO:0051287">
    <property type="term" value="F:NAD binding"/>
    <property type="evidence" value="ECO:0007669"/>
    <property type="project" value="InterPro"/>
</dbReference>
<proteinExistence type="inferred from homology"/>
<keyword evidence="4 7" id="KW-0521">NADP</keyword>
<dbReference type="Pfam" id="PF22698">
    <property type="entry name" value="Semialdhyde_dhC_1"/>
    <property type="match status" value="1"/>
</dbReference>
<evidence type="ECO:0000313" key="11">
    <source>
        <dbReference type="Proteomes" id="UP000010119"/>
    </source>
</evidence>
<dbReference type="CDD" id="cd17895">
    <property type="entry name" value="AGPR_1_N"/>
    <property type="match status" value="1"/>
</dbReference>
<dbReference type="Pfam" id="PF01118">
    <property type="entry name" value="Semialdhyde_dh"/>
    <property type="match status" value="1"/>
</dbReference>
<comment type="function">
    <text evidence="7">Catalyzes the NADPH-dependent reduction of N-acetyl-5-glutamyl phosphate to yield N-acetyl-L-glutamate 5-semialdehyde.</text>
</comment>
<dbReference type="InterPro" id="IPR023013">
    <property type="entry name" value="AGPR_AS"/>
</dbReference>
<dbReference type="InterPro" id="IPR050085">
    <property type="entry name" value="AGPR"/>
</dbReference>
<dbReference type="Gene3D" id="3.30.360.10">
    <property type="entry name" value="Dihydrodipicolinate Reductase, domain 2"/>
    <property type="match status" value="1"/>
</dbReference>
<dbReference type="SMART" id="SM00859">
    <property type="entry name" value="Semialdhyde_dh"/>
    <property type="match status" value="1"/>
</dbReference>
<comment type="similarity">
    <text evidence="7">Belongs to the NAGSA dehydrogenase family. Type 1 subfamily.</text>
</comment>
<feature type="active site" evidence="7 8">
    <location>
        <position position="153"/>
    </location>
</feature>
<dbReference type="UniPathway" id="UPA00068">
    <property type="reaction ID" value="UER00108"/>
</dbReference>
<sequence>MLGGNRMKVAIVGATGYGGLELIRLLQQHPDVEIVSLHSTTAADQPLASLYPHLAGQHLPPLERIDPEKISQTVDLVFLATPSGTSKDLAPTFLELGMKVIDLSGDFRLKKGTLYQQWYQKAPAADLYLQQADYGLTEFRDDPAATFVSNPGCYATATLLGLAPLLQHQLIEPDSIIVDAKSGISGSGKAPTPLTHYSEVNDNLIYYKVNKHQHIPEIMQQINKWDASVPTIQFATALLPITRGLVATIYVKPKLPITEEALFAYYQHLYEKKEFVRMMPAGELPTIKQVVGSNYCDIGITYNPQTNTLVIVAVIDNLIKGAAGQAIQNLNVMNGWEETKGLGFVPVYP</sequence>
<accession>D7UYU3</accession>
<dbReference type="NCBIfam" id="TIGR01850">
    <property type="entry name" value="argC"/>
    <property type="match status" value="1"/>
</dbReference>
<evidence type="ECO:0000313" key="10">
    <source>
        <dbReference type="EMBL" id="EFI83510.1"/>
    </source>
</evidence>
<keyword evidence="5 7" id="KW-0560">Oxidoreductase</keyword>
<dbReference type="EC" id="1.2.1.38" evidence="7"/>
<evidence type="ECO:0000256" key="3">
    <source>
        <dbReference type="ARBA" id="ARBA00022605"/>
    </source>
</evidence>
<dbReference type="InterPro" id="IPR000534">
    <property type="entry name" value="Semialdehyde_DH_NAD-bd"/>
</dbReference>
<evidence type="ECO:0000256" key="1">
    <source>
        <dbReference type="ARBA" id="ARBA00004862"/>
    </source>
</evidence>
<organism evidence="10 11">
    <name type="scientific">Listeria grayi DSM 20601</name>
    <dbReference type="NCBI Taxonomy" id="525367"/>
    <lineage>
        <taxon>Bacteria</taxon>
        <taxon>Bacillati</taxon>
        <taxon>Bacillota</taxon>
        <taxon>Bacilli</taxon>
        <taxon>Bacillales</taxon>
        <taxon>Listeriaceae</taxon>
        <taxon>Listeria</taxon>
    </lineage>
</organism>
<dbReference type="FunFam" id="3.30.360.10:FF:000014">
    <property type="entry name" value="N-acetyl-gamma-glutamyl-phosphate reductase"/>
    <property type="match status" value="1"/>
</dbReference>
<comment type="caution">
    <text evidence="10">The sequence shown here is derived from an EMBL/GenBank/DDBJ whole genome shotgun (WGS) entry which is preliminary data.</text>
</comment>
<keyword evidence="2 7" id="KW-0055">Arginine biosynthesis</keyword>
<dbReference type="PANTHER" id="PTHR32338:SF10">
    <property type="entry name" value="N-ACETYL-GAMMA-GLUTAMYL-PHOSPHATE REDUCTASE, CHLOROPLASTIC-RELATED"/>
    <property type="match status" value="1"/>
</dbReference>
<name>D7UYU3_LISGR</name>
<feature type="domain" description="Semialdehyde dehydrogenase NAD-binding" evidence="9">
    <location>
        <begin position="8"/>
        <end position="147"/>
    </location>
</feature>
<gene>
    <name evidence="7 10" type="primary">argC</name>
    <name evidence="10" type="ORF">HMPREF0556_12195</name>
</gene>
<comment type="catalytic activity">
    <reaction evidence="6 7">
        <text>N-acetyl-L-glutamate 5-semialdehyde + phosphate + NADP(+) = N-acetyl-L-glutamyl 5-phosphate + NADPH + H(+)</text>
        <dbReference type="Rhea" id="RHEA:21588"/>
        <dbReference type="ChEBI" id="CHEBI:15378"/>
        <dbReference type="ChEBI" id="CHEBI:29123"/>
        <dbReference type="ChEBI" id="CHEBI:43474"/>
        <dbReference type="ChEBI" id="CHEBI:57783"/>
        <dbReference type="ChEBI" id="CHEBI:57936"/>
        <dbReference type="ChEBI" id="CHEBI:58349"/>
        <dbReference type="EC" id="1.2.1.38"/>
    </reaction>
</comment>
<evidence type="ECO:0000259" key="9">
    <source>
        <dbReference type="SMART" id="SM00859"/>
    </source>
</evidence>
<dbReference type="SUPFAM" id="SSF51735">
    <property type="entry name" value="NAD(P)-binding Rossmann-fold domains"/>
    <property type="match status" value="1"/>
</dbReference>
<evidence type="ECO:0000256" key="2">
    <source>
        <dbReference type="ARBA" id="ARBA00022571"/>
    </source>
</evidence>
<comment type="subcellular location">
    <subcellularLocation>
        <location evidence="7">Cytoplasm</location>
    </subcellularLocation>
</comment>
<dbReference type="eggNOG" id="COG0002">
    <property type="taxonomic scope" value="Bacteria"/>
</dbReference>
<dbReference type="PANTHER" id="PTHR32338">
    <property type="entry name" value="N-ACETYL-GAMMA-GLUTAMYL-PHOSPHATE REDUCTASE, CHLOROPLASTIC-RELATED-RELATED"/>
    <property type="match status" value="1"/>
</dbReference>
<dbReference type="CDD" id="cd23934">
    <property type="entry name" value="AGPR_1_C"/>
    <property type="match status" value="1"/>
</dbReference>
<keyword evidence="7" id="KW-0963">Cytoplasm</keyword>
<reference evidence="10" key="1">
    <citation type="submission" date="2010-06" db="EMBL/GenBank/DDBJ databases">
        <authorList>
            <person name="Muzny D."/>
            <person name="Qin X."/>
            <person name="Buhay C."/>
            <person name="Dugan-Rocha S."/>
            <person name="Ding Y."/>
            <person name="Chen G."/>
            <person name="Hawes A."/>
            <person name="Holder M."/>
            <person name="Jhangiani S."/>
            <person name="Johnson A."/>
            <person name="Khan Z."/>
            <person name="Li Z."/>
            <person name="Liu W."/>
            <person name="Liu X."/>
            <person name="Perez L."/>
            <person name="Shen H."/>
            <person name="Wang Q."/>
            <person name="Watt J."/>
            <person name="Xi L."/>
            <person name="Xin Y."/>
            <person name="Zhou J."/>
            <person name="Deng J."/>
            <person name="Jiang H."/>
            <person name="Liu Y."/>
            <person name="Qu J."/>
            <person name="Song X.-Z."/>
            <person name="Zhang L."/>
            <person name="Villasana D."/>
            <person name="Johnson A."/>
            <person name="Liu J."/>
            <person name="Liyanage D."/>
            <person name="Lorensuhewa L."/>
            <person name="Robinson T."/>
            <person name="Song A."/>
            <person name="Song B.-B."/>
            <person name="Dinh H."/>
            <person name="Thornton R."/>
            <person name="Coyle M."/>
            <person name="Francisco L."/>
            <person name="Jackson L."/>
            <person name="Javaid M."/>
            <person name="Korchina V."/>
            <person name="Kovar C."/>
            <person name="Mata R."/>
            <person name="Mathew T."/>
            <person name="Ngo R."/>
            <person name="Nguyen L."/>
            <person name="Nguyen N."/>
            <person name="Okwuonu G."/>
            <person name="Ongeri F."/>
            <person name="Pham C."/>
            <person name="Simmons D."/>
            <person name="Wilczek-Boney K."/>
            <person name="Hale W."/>
            <person name="Jakkamsetti A."/>
            <person name="Pham P."/>
            <person name="Ruth R."/>
            <person name="San Lucas F."/>
            <person name="Warren J."/>
            <person name="Zhang J."/>
            <person name="Zhao Z."/>
            <person name="Zhou C."/>
            <person name="Zhu D."/>
            <person name="Lee S."/>
            <person name="Bess C."/>
            <person name="Blankenburg K."/>
            <person name="Forbes L."/>
            <person name="Fu Q."/>
            <person name="Gubbala S."/>
            <person name="Hirani K."/>
            <person name="Jayaseelan J.C."/>
            <person name="Lara F."/>
            <person name="Munidasa M."/>
            <person name="Palculict T."/>
            <person name="Patil S."/>
            <person name="Pu L.-L."/>
            <person name="Saada N."/>
            <person name="Tang L."/>
            <person name="Weissenberger G."/>
            <person name="Zhu Y."/>
            <person name="Hemphill L."/>
            <person name="Shang Y."/>
            <person name="Youmans B."/>
            <person name="Ayvaz T."/>
            <person name="Ross M."/>
            <person name="Santibanez J."/>
            <person name="Aqrawi P."/>
            <person name="Gross S."/>
            <person name="Joshi V."/>
            <person name="Fowler G."/>
            <person name="Nazareth L."/>
            <person name="Reid J."/>
            <person name="Worley K."/>
            <person name="Petrosino J."/>
            <person name="Highlander S."/>
            <person name="Gibbs R."/>
        </authorList>
    </citation>
    <scope>NUCLEOTIDE SEQUENCE [LARGE SCALE GENOMIC DNA]</scope>
    <source>
        <strain evidence="10">DSM 20601</strain>
    </source>
</reference>
<keyword evidence="3 7" id="KW-0028">Amino-acid biosynthesis</keyword>
<protein>
    <recommendedName>
        <fullName evidence="7">N-acetyl-gamma-glutamyl-phosphate reductase</fullName>
        <shortName evidence="7">AGPR</shortName>
        <ecNumber evidence="7">1.2.1.38</ecNumber>
    </recommendedName>
    <alternativeName>
        <fullName evidence="7">N-acetyl-glutamate semialdehyde dehydrogenase</fullName>
        <shortName evidence="7">NAGSA dehydrogenase</shortName>
    </alternativeName>
</protein>
<keyword evidence="11" id="KW-1185">Reference proteome</keyword>
<dbReference type="EMBL" id="ACCR02000005">
    <property type="protein sequence ID" value="EFI83510.1"/>
    <property type="molecule type" value="Genomic_DNA"/>
</dbReference>
<dbReference type="GO" id="GO:0003942">
    <property type="term" value="F:N-acetyl-gamma-glutamyl-phosphate reductase activity"/>
    <property type="evidence" value="ECO:0007669"/>
    <property type="project" value="UniProtKB-UniRule"/>
</dbReference>
<dbReference type="PROSITE" id="PS01224">
    <property type="entry name" value="ARGC"/>
    <property type="match status" value="1"/>
</dbReference>
<dbReference type="GO" id="GO:0070401">
    <property type="term" value="F:NADP+ binding"/>
    <property type="evidence" value="ECO:0007669"/>
    <property type="project" value="InterPro"/>
</dbReference>
<evidence type="ECO:0000256" key="7">
    <source>
        <dbReference type="HAMAP-Rule" id="MF_00150"/>
    </source>
</evidence>
<comment type="pathway">
    <text evidence="1 7">Amino-acid biosynthesis; L-arginine biosynthesis; N(2)-acetyl-L-ornithine from L-glutamate: step 3/4.</text>
</comment>
<dbReference type="InterPro" id="IPR058924">
    <property type="entry name" value="AGPR_dimerisation_dom"/>
</dbReference>
<dbReference type="AlphaFoldDB" id="D7UYU3"/>
<dbReference type="STRING" id="525367.HMPREF0556_12195"/>
<dbReference type="HAMAP" id="MF_00150">
    <property type="entry name" value="ArgC_type1"/>
    <property type="match status" value="1"/>
</dbReference>